<dbReference type="InterPro" id="IPR001214">
    <property type="entry name" value="SET_dom"/>
</dbReference>
<accession>A0A4T0FVR2</accession>
<dbReference type="AlphaFoldDB" id="A0A4T0FVR2"/>
<dbReference type="Gene3D" id="2.170.270.10">
    <property type="entry name" value="SET domain"/>
    <property type="match status" value="1"/>
</dbReference>
<dbReference type="EMBL" id="SPNW01000004">
    <property type="protein sequence ID" value="TIA92952.1"/>
    <property type="molecule type" value="Genomic_DNA"/>
</dbReference>
<proteinExistence type="predicted"/>
<reference evidence="2 3" key="1">
    <citation type="submission" date="2019-03" db="EMBL/GenBank/DDBJ databases">
        <title>Sequencing 23 genomes of Wallemia ichthyophaga.</title>
        <authorList>
            <person name="Gostincar C."/>
        </authorList>
    </citation>
    <scope>NUCLEOTIDE SEQUENCE [LARGE SCALE GENOMIC DNA]</scope>
    <source>
        <strain evidence="2 3">EXF-5753</strain>
    </source>
</reference>
<dbReference type="Proteomes" id="UP000310189">
    <property type="component" value="Unassembled WGS sequence"/>
</dbReference>
<dbReference type="InterPro" id="IPR046341">
    <property type="entry name" value="SET_dom_sf"/>
</dbReference>
<evidence type="ECO:0000313" key="2">
    <source>
        <dbReference type="EMBL" id="TIA92952.1"/>
    </source>
</evidence>
<dbReference type="Pfam" id="PF00856">
    <property type="entry name" value="SET"/>
    <property type="match status" value="1"/>
</dbReference>
<name>A0A4T0FVR2_9BASI</name>
<evidence type="ECO:0000259" key="1">
    <source>
        <dbReference type="PROSITE" id="PS50280"/>
    </source>
</evidence>
<dbReference type="GO" id="GO:0005634">
    <property type="term" value="C:nucleus"/>
    <property type="evidence" value="ECO:0007669"/>
    <property type="project" value="TreeGrafter"/>
</dbReference>
<dbReference type="PROSITE" id="PS50280">
    <property type="entry name" value="SET"/>
    <property type="match status" value="1"/>
</dbReference>
<dbReference type="InterPro" id="IPR050869">
    <property type="entry name" value="H3K4_H4K5_MeTrfase"/>
</dbReference>
<dbReference type="PANTHER" id="PTHR12197:SF294">
    <property type="entry name" value="POTENTIAL PROTEIN LYSINE METHYLTRANSFERASE SET6"/>
    <property type="match status" value="1"/>
</dbReference>
<protein>
    <recommendedName>
        <fullName evidence="1">SET domain-containing protein</fullName>
    </recommendedName>
</protein>
<dbReference type="CDD" id="cd20071">
    <property type="entry name" value="SET_SMYD"/>
    <property type="match status" value="1"/>
</dbReference>
<dbReference type="OrthoDB" id="1028014at2759"/>
<organism evidence="2 3">
    <name type="scientific">Wallemia hederae</name>
    <dbReference type="NCBI Taxonomy" id="1540922"/>
    <lineage>
        <taxon>Eukaryota</taxon>
        <taxon>Fungi</taxon>
        <taxon>Dikarya</taxon>
        <taxon>Basidiomycota</taxon>
        <taxon>Wallemiomycotina</taxon>
        <taxon>Wallemiomycetes</taxon>
        <taxon>Wallemiales</taxon>
        <taxon>Wallemiaceae</taxon>
        <taxon>Wallemia</taxon>
    </lineage>
</organism>
<feature type="domain" description="SET" evidence="1">
    <location>
        <begin position="9"/>
        <end position="330"/>
    </location>
</feature>
<gene>
    <name evidence="2" type="ORF">E3P99_00417</name>
</gene>
<sequence length="370" mass="41576">MATSNYSSDAIESRSTPGAGIGVFAKSPIEAQTTLYTTSDEYFSIIYRRYWKEVCAHCFNYDRGIDWKVKANSIGVVFCTEECKAKYMDRLSPDLLVFLSNAEDYARRRKQVKPVPREEGEEDDDIIPDSRIIDQTWVDSQNTLVEVLHAISRDKPSKSQRKLISEVQAAGLRSYDDDSDTDIDSLKNLASYLTTNILSPSTVTRTLELSTTLEPFTLSRLLDQQVNQYLALVSLLPPSLTKYALPTTAIAKILAVDRSNSFGIWSGSSDKSSSQSEERSELLGSMLVPSLSRFNHSCTPTVSKHRYRRTWTFATMDVVNTDEEIFITYLGGDEKTLNVEDRRQRLLNGWGFVCGCTKCTAESTDSTQSD</sequence>
<dbReference type="PANTHER" id="PTHR12197">
    <property type="entry name" value="HISTONE-LYSINE N-METHYLTRANSFERASE SMYD"/>
    <property type="match status" value="1"/>
</dbReference>
<comment type="caution">
    <text evidence="2">The sequence shown here is derived from an EMBL/GenBank/DDBJ whole genome shotgun (WGS) entry which is preliminary data.</text>
</comment>
<keyword evidence="3" id="KW-1185">Reference proteome</keyword>
<evidence type="ECO:0000313" key="3">
    <source>
        <dbReference type="Proteomes" id="UP000310189"/>
    </source>
</evidence>
<dbReference type="SUPFAM" id="SSF82199">
    <property type="entry name" value="SET domain"/>
    <property type="match status" value="1"/>
</dbReference>